<feature type="transmembrane region" description="Helical" evidence="1">
    <location>
        <begin position="95"/>
        <end position="118"/>
    </location>
</feature>
<gene>
    <name evidence="2" type="ORF">UAU_02771</name>
</gene>
<dbReference type="RefSeq" id="WP_010757755.1">
    <property type="nucleotide sequence ID" value="NZ_ASWD01000001.1"/>
</dbReference>
<proteinExistence type="predicted"/>
<reference evidence="2 3" key="1">
    <citation type="submission" date="2013-02" db="EMBL/GenBank/DDBJ databases">
        <title>The Genome Sequence of Enterococcus pallens BAA-351.</title>
        <authorList>
            <consortium name="The Broad Institute Genome Sequencing Platform"/>
            <consortium name="The Broad Institute Genome Sequencing Center for Infectious Disease"/>
            <person name="Earl A.M."/>
            <person name="Gilmore M.S."/>
            <person name="Lebreton F."/>
            <person name="Walker B."/>
            <person name="Young S.K."/>
            <person name="Zeng Q."/>
            <person name="Gargeya S."/>
            <person name="Fitzgerald M."/>
            <person name="Haas B."/>
            <person name="Abouelleil A."/>
            <person name="Alvarado L."/>
            <person name="Arachchi H.M."/>
            <person name="Berlin A.M."/>
            <person name="Chapman S.B."/>
            <person name="Dewar J."/>
            <person name="Goldberg J."/>
            <person name="Griggs A."/>
            <person name="Gujja S."/>
            <person name="Hansen M."/>
            <person name="Howarth C."/>
            <person name="Imamovic A."/>
            <person name="Larimer J."/>
            <person name="McCowan C."/>
            <person name="Murphy C."/>
            <person name="Neiman D."/>
            <person name="Pearson M."/>
            <person name="Priest M."/>
            <person name="Roberts A."/>
            <person name="Saif S."/>
            <person name="Shea T."/>
            <person name="Sisk P."/>
            <person name="Sykes S."/>
            <person name="Wortman J."/>
            <person name="Nusbaum C."/>
            <person name="Birren B."/>
        </authorList>
    </citation>
    <scope>NUCLEOTIDE SEQUENCE [LARGE SCALE GENOMIC DNA]</scope>
    <source>
        <strain evidence="2 3">ATCC BAA-351</strain>
    </source>
</reference>
<keyword evidence="1" id="KW-1133">Transmembrane helix</keyword>
<evidence type="ECO:0000313" key="2">
    <source>
        <dbReference type="EMBL" id="EOH93129.1"/>
    </source>
</evidence>
<dbReference type="InterPro" id="IPR007563">
    <property type="entry name" value="DUF554"/>
</dbReference>
<accession>R2SYN3</accession>
<keyword evidence="1" id="KW-0812">Transmembrane</keyword>
<evidence type="ECO:0000313" key="3">
    <source>
        <dbReference type="Proteomes" id="UP000013782"/>
    </source>
</evidence>
<dbReference type="PANTHER" id="PTHR36111">
    <property type="entry name" value="INNER MEMBRANE PROTEIN-RELATED"/>
    <property type="match status" value="1"/>
</dbReference>
<name>R2SYN3_9ENTE</name>
<feature type="transmembrane region" description="Helical" evidence="1">
    <location>
        <begin position="138"/>
        <end position="168"/>
    </location>
</feature>
<sequence>MFIGSIANALSVMLGSILGAFLRNITEQTKETMNHGLSLAVIAISIQMATQTKSFILVIICICLGGMIGEFCKIEDRMNQFGLLLQRHFANSGSNFAEGFVTASLVYVIGSMGIIGAIESGVTGSNHTFFMKAIMDGFISIVLTASLGIGVFFSAFAVLIYQGCLTLLASLIAEGLPTQLLNPMMNEISAVGGVIILGIGLNMLKLTTIRTSNFLPSMVVLVLTMTVDYYFF</sequence>
<dbReference type="PATRIC" id="fig|1158607.3.peg.2761"/>
<dbReference type="PANTHER" id="PTHR36111:SF2">
    <property type="entry name" value="INNER MEMBRANE PROTEIN"/>
    <property type="match status" value="1"/>
</dbReference>
<dbReference type="HOGENOM" id="CLU_091659_0_0_9"/>
<dbReference type="STRING" id="160454.RV10_GL003698"/>
<dbReference type="AlphaFoldDB" id="R2SYN3"/>
<dbReference type="Pfam" id="PF04474">
    <property type="entry name" value="DUF554"/>
    <property type="match status" value="1"/>
</dbReference>
<dbReference type="EMBL" id="AJAQ01000018">
    <property type="protein sequence ID" value="EOH93129.1"/>
    <property type="molecule type" value="Genomic_DNA"/>
</dbReference>
<protein>
    <recommendedName>
        <fullName evidence="4">DUF554 domain-containing protein</fullName>
    </recommendedName>
</protein>
<feature type="transmembrane region" description="Helical" evidence="1">
    <location>
        <begin position="180"/>
        <end position="201"/>
    </location>
</feature>
<dbReference type="Proteomes" id="UP000013782">
    <property type="component" value="Unassembled WGS sequence"/>
</dbReference>
<evidence type="ECO:0008006" key="4">
    <source>
        <dbReference type="Google" id="ProtNLM"/>
    </source>
</evidence>
<organism evidence="2 3">
    <name type="scientific">Enterococcus pallens ATCC BAA-351</name>
    <dbReference type="NCBI Taxonomy" id="1158607"/>
    <lineage>
        <taxon>Bacteria</taxon>
        <taxon>Bacillati</taxon>
        <taxon>Bacillota</taxon>
        <taxon>Bacilli</taxon>
        <taxon>Lactobacillales</taxon>
        <taxon>Enterococcaceae</taxon>
        <taxon>Enterococcus</taxon>
    </lineage>
</organism>
<keyword evidence="3" id="KW-1185">Reference proteome</keyword>
<feature type="transmembrane region" description="Helical" evidence="1">
    <location>
        <begin position="6"/>
        <end position="25"/>
    </location>
</feature>
<comment type="caution">
    <text evidence="2">The sequence shown here is derived from an EMBL/GenBank/DDBJ whole genome shotgun (WGS) entry which is preliminary data.</text>
</comment>
<feature type="transmembrane region" description="Helical" evidence="1">
    <location>
        <begin position="55"/>
        <end position="74"/>
    </location>
</feature>
<evidence type="ECO:0000256" key="1">
    <source>
        <dbReference type="SAM" id="Phobius"/>
    </source>
</evidence>
<dbReference type="eggNOG" id="COG1811">
    <property type="taxonomic scope" value="Bacteria"/>
</dbReference>
<dbReference type="OrthoDB" id="9797976at2"/>
<feature type="transmembrane region" description="Helical" evidence="1">
    <location>
        <begin position="213"/>
        <end position="231"/>
    </location>
</feature>
<keyword evidence="1" id="KW-0472">Membrane</keyword>